<feature type="transmembrane region" description="Helical" evidence="1">
    <location>
        <begin position="12"/>
        <end position="31"/>
    </location>
</feature>
<feature type="transmembrane region" description="Helical" evidence="1">
    <location>
        <begin position="43"/>
        <end position="62"/>
    </location>
</feature>
<protein>
    <submittedName>
        <fullName evidence="3">Uncharacterized protein</fullName>
    </submittedName>
</protein>
<dbReference type="EMBL" id="DTBE01000055">
    <property type="protein sequence ID" value="HGQ59475.1"/>
    <property type="molecule type" value="Genomic_DNA"/>
</dbReference>
<reference evidence="3" key="1">
    <citation type="journal article" date="2020" name="mSystems">
        <title>Genome- and Community-Level Interaction Insights into Carbon Utilization and Element Cycling Functions of Hydrothermarchaeota in Hydrothermal Sediment.</title>
        <authorList>
            <person name="Zhou Z."/>
            <person name="Liu Y."/>
            <person name="Xu W."/>
            <person name="Pan J."/>
            <person name="Luo Z.H."/>
            <person name="Li M."/>
        </authorList>
    </citation>
    <scope>NUCLEOTIDE SEQUENCE [LARGE SCALE GENOMIC DNA]</scope>
    <source>
        <strain evidence="2">SpSt-638</strain>
        <strain evidence="3">SpSt-648</strain>
    </source>
</reference>
<dbReference type="EMBL" id="DTBP01000004">
    <property type="protein sequence ID" value="HGQ73482.1"/>
    <property type="molecule type" value="Genomic_DNA"/>
</dbReference>
<accession>A0A7C4JL72</accession>
<organism evidence="3">
    <name type="scientific">Staphylothermus marinus</name>
    <dbReference type="NCBI Taxonomy" id="2280"/>
    <lineage>
        <taxon>Archaea</taxon>
        <taxon>Thermoproteota</taxon>
        <taxon>Thermoprotei</taxon>
        <taxon>Desulfurococcales</taxon>
        <taxon>Desulfurococcaceae</taxon>
        <taxon>Staphylothermus</taxon>
    </lineage>
</organism>
<sequence>MLLVRDAEITYIFIADSFGIEMGIGFSIKVLINGYSDATGANGSIYCFKLVYTYILGVLMMIRRYF</sequence>
<keyword evidence="1" id="KW-0472">Membrane</keyword>
<dbReference type="AlphaFoldDB" id="A0A7C4JL72"/>
<name>A0A7C4JL72_STAMA</name>
<evidence type="ECO:0000313" key="3">
    <source>
        <dbReference type="EMBL" id="HGQ73482.1"/>
    </source>
</evidence>
<keyword evidence="1" id="KW-0812">Transmembrane</keyword>
<gene>
    <name evidence="2" type="ORF">ENU09_01990</name>
    <name evidence="3" type="ORF">ENU20_00120</name>
</gene>
<keyword evidence="1" id="KW-1133">Transmembrane helix</keyword>
<comment type="caution">
    <text evidence="3">The sequence shown here is derived from an EMBL/GenBank/DDBJ whole genome shotgun (WGS) entry which is preliminary data.</text>
</comment>
<evidence type="ECO:0000256" key="1">
    <source>
        <dbReference type="SAM" id="Phobius"/>
    </source>
</evidence>
<proteinExistence type="predicted"/>
<evidence type="ECO:0000313" key="2">
    <source>
        <dbReference type="EMBL" id="HGQ59475.1"/>
    </source>
</evidence>